<dbReference type="InterPro" id="IPR008331">
    <property type="entry name" value="Ferritin_DPS_dom"/>
</dbReference>
<reference evidence="3" key="1">
    <citation type="submission" date="2016-10" db="EMBL/GenBank/DDBJ databases">
        <authorList>
            <person name="Varghese N."/>
            <person name="Submissions S."/>
        </authorList>
    </citation>
    <scope>NUCLEOTIDE SEQUENCE [LARGE SCALE GENOMIC DNA]</scope>
    <source>
        <strain evidence="3">DSM 7481</strain>
    </source>
</reference>
<dbReference type="SUPFAM" id="SSF47240">
    <property type="entry name" value="Ferritin-like"/>
    <property type="match status" value="1"/>
</dbReference>
<organism evidence="2 3">
    <name type="scientific">Paracidovorax konjaci</name>
    <dbReference type="NCBI Taxonomy" id="32040"/>
    <lineage>
        <taxon>Bacteria</taxon>
        <taxon>Pseudomonadati</taxon>
        <taxon>Pseudomonadota</taxon>
        <taxon>Betaproteobacteria</taxon>
        <taxon>Burkholderiales</taxon>
        <taxon>Comamonadaceae</taxon>
        <taxon>Paracidovorax</taxon>
    </lineage>
</organism>
<gene>
    <name evidence="2" type="ORF">SAMN04489710_103257</name>
</gene>
<sequence length="269" mass="28001">MEATTTGMNRTGAAASPAGARAMAEAVARYSPPGPIDVSQSEEVRLLYAQEADPLGGVPPPTSLGGMVRTGVSKLMGDHPEILLDKIGERIAFERGGTRLYDALIVKYQAALNAGAQVPSPAQALQALGLGTDDAALLADASALATLQRIRAEELQHFQLLSEAMRTLGGDPTAQTPCADVIATASMGLIQVVTDPRTTLAQALSAILTAELTDNAGWELLIQLAEQAGKADLVSEFAQALTEEQRHLSTVQAWLSALVVSGPLPNEAV</sequence>
<name>A0A1I1TB52_9BURK</name>
<evidence type="ECO:0000259" key="1">
    <source>
        <dbReference type="Pfam" id="PF00210"/>
    </source>
</evidence>
<dbReference type="InterPro" id="IPR012347">
    <property type="entry name" value="Ferritin-like"/>
</dbReference>
<accession>A0A1I1TB52</accession>
<dbReference type="AlphaFoldDB" id="A0A1I1TB52"/>
<dbReference type="OrthoDB" id="5291582at2"/>
<dbReference type="RefSeq" id="WP_092950349.1">
    <property type="nucleotide sequence ID" value="NZ_FOMQ01000003.1"/>
</dbReference>
<dbReference type="Proteomes" id="UP000199517">
    <property type="component" value="Unassembled WGS sequence"/>
</dbReference>
<dbReference type="GO" id="GO:0008199">
    <property type="term" value="F:ferric iron binding"/>
    <property type="evidence" value="ECO:0007669"/>
    <property type="project" value="InterPro"/>
</dbReference>
<feature type="domain" description="Ferritin/DPS" evidence="1">
    <location>
        <begin position="148"/>
        <end position="256"/>
    </location>
</feature>
<dbReference type="CDD" id="cd00657">
    <property type="entry name" value="Ferritin_like"/>
    <property type="match status" value="1"/>
</dbReference>
<dbReference type="InterPro" id="IPR009078">
    <property type="entry name" value="Ferritin-like_SF"/>
</dbReference>
<keyword evidence="3" id="KW-1185">Reference proteome</keyword>
<dbReference type="Pfam" id="PF00210">
    <property type="entry name" value="Ferritin"/>
    <property type="match status" value="1"/>
</dbReference>
<proteinExistence type="predicted"/>
<evidence type="ECO:0000313" key="2">
    <source>
        <dbReference type="EMBL" id="SFD55862.1"/>
    </source>
</evidence>
<dbReference type="STRING" id="32040.SAMN04489710_103257"/>
<evidence type="ECO:0000313" key="3">
    <source>
        <dbReference type="Proteomes" id="UP000199517"/>
    </source>
</evidence>
<dbReference type="EMBL" id="FOMQ01000003">
    <property type="protein sequence ID" value="SFD55862.1"/>
    <property type="molecule type" value="Genomic_DNA"/>
</dbReference>
<protein>
    <submittedName>
        <fullName evidence="2">Rubrerythrin</fullName>
    </submittedName>
</protein>
<dbReference type="Gene3D" id="1.20.1260.10">
    <property type="match status" value="1"/>
</dbReference>